<keyword evidence="6" id="KW-0833">Ubl conjugation pathway</keyword>
<feature type="domain" description="THIF-type NAD/FAD binding fold" evidence="11">
    <location>
        <begin position="11"/>
        <end position="378"/>
    </location>
</feature>
<comment type="pathway">
    <text evidence="2">Protein modification; protein sumoylation.</text>
</comment>
<accession>A0A915EED6</accession>
<dbReference type="FunFam" id="3.50.50.80:FF:000001">
    <property type="entry name" value="ubiquitin-like modifier-activating enzyme 1"/>
    <property type="match status" value="1"/>
</dbReference>
<organism evidence="12 13">
    <name type="scientific">Ditylenchus dipsaci</name>
    <dbReference type="NCBI Taxonomy" id="166011"/>
    <lineage>
        <taxon>Eukaryota</taxon>
        <taxon>Metazoa</taxon>
        <taxon>Ecdysozoa</taxon>
        <taxon>Nematoda</taxon>
        <taxon>Chromadorea</taxon>
        <taxon>Rhabditida</taxon>
        <taxon>Tylenchina</taxon>
        <taxon>Tylenchomorpha</taxon>
        <taxon>Sphaerularioidea</taxon>
        <taxon>Anguinidae</taxon>
        <taxon>Anguininae</taxon>
        <taxon>Ditylenchus</taxon>
    </lineage>
</organism>
<evidence type="ECO:0000256" key="10">
    <source>
        <dbReference type="ARBA" id="ARBA00044354"/>
    </source>
</evidence>
<protein>
    <recommendedName>
        <fullName evidence="9">SUMO-activating enzyme subunit 1</fullName>
    </recommendedName>
    <alternativeName>
        <fullName evidence="10">Ubiquitin-like 1-activating enzyme E1A</fullName>
    </alternativeName>
</protein>
<evidence type="ECO:0000313" key="13">
    <source>
        <dbReference type="WBParaSite" id="jg5222"/>
    </source>
</evidence>
<sequence length="461" mass="50990">MTKMTFDTNLYSRQMYAIGRPAMEKLRHAKVLISGIGSVGLEISKNLILAGIGHVSIHDRKVVSWNDLSAQFYVTENDIGKNRAEASFSRLQELNDSVQCTCLKPNPLAEDDIKNFDLVIVTDASFDSQLEIDGWARKNGKRFISSDARGLFAYVFVDFGLHFCITDENGEACKEVILEHICGETGDVYTLRNTMHGFEDGDHVVFSEVVGPSELNNLDPVPIKVCNPYTFNIGAIAKNSHPYIEGGRAKQVKVPKHVDFKTLGESLKNPDFLVWDFAKFDSPPQMHLLWQALYSFEKKYDRSPNGRSVEDAELLGSIMKAMNTDGLDIPEKVVQTFSFQARGNLQPMASIVGGVVAQEAMKAVTGHTTPLKQFVYIDCSDALPGSYSTLDADNLKPSDCEARNSRYDGQAAVFVGAGAIGKKGKLVVTDMDTIEISNLSSQFLFAERMWGQKNRSCSLHG</sequence>
<evidence type="ECO:0000313" key="12">
    <source>
        <dbReference type="Proteomes" id="UP000887574"/>
    </source>
</evidence>
<dbReference type="Gene3D" id="3.40.50.12550">
    <property type="entry name" value="Ubiquitin-activating enzyme E1, inactive adenylation domain, subdomain 2"/>
    <property type="match status" value="1"/>
</dbReference>
<comment type="subunit">
    <text evidence="8">Heterodimer of SAE1 and UBA2/SAE2. The heterodimer corresponds to the two domains that are encoded on a single polypeptide chain in ubiquitin-activating enzyme E1. Interacts with UBE2I.</text>
</comment>
<dbReference type="SUPFAM" id="SSF69572">
    <property type="entry name" value="Activating enzymes of the ubiquitin-like proteins"/>
    <property type="match status" value="2"/>
</dbReference>
<proteinExistence type="inferred from homology"/>
<dbReference type="Gene3D" id="3.40.50.720">
    <property type="entry name" value="NAD(P)-binding Rossmann-like Domain"/>
    <property type="match status" value="1"/>
</dbReference>
<evidence type="ECO:0000256" key="8">
    <source>
        <dbReference type="ARBA" id="ARBA00026003"/>
    </source>
</evidence>
<dbReference type="Pfam" id="PF00899">
    <property type="entry name" value="ThiF"/>
    <property type="match status" value="1"/>
</dbReference>
<dbReference type="InterPro" id="IPR042302">
    <property type="entry name" value="E1_FCCH_sf"/>
</dbReference>
<evidence type="ECO:0000256" key="5">
    <source>
        <dbReference type="ARBA" id="ARBA00022598"/>
    </source>
</evidence>
<comment type="subcellular location">
    <subcellularLocation>
        <location evidence="1">Nucleus</location>
    </subcellularLocation>
</comment>
<dbReference type="InterPro" id="IPR045886">
    <property type="entry name" value="ThiF/MoeB/HesA"/>
</dbReference>
<dbReference type="Gene3D" id="2.40.30.180">
    <property type="entry name" value="Ubiquitin-activating enzyme E1, FCCH domain"/>
    <property type="match status" value="1"/>
</dbReference>
<comment type="pathway">
    <text evidence="3">Protein modification; protein ubiquitination.</text>
</comment>
<dbReference type="GO" id="GO:0006511">
    <property type="term" value="P:ubiquitin-dependent protein catabolic process"/>
    <property type="evidence" value="ECO:0007669"/>
    <property type="project" value="TreeGrafter"/>
</dbReference>
<evidence type="ECO:0000256" key="1">
    <source>
        <dbReference type="ARBA" id="ARBA00004123"/>
    </source>
</evidence>
<dbReference type="Proteomes" id="UP000887574">
    <property type="component" value="Unplaced"/>
</dbReference>
<evidence type="ECO:0000256" key="9">
    <source>
        <dbReference type="ARBA" id="ARBA00044187"/>
    </source>
</evidence>
<dbReference type="GO" id="GO:0006974">
    <property type="term" value="P:DNA damage response"/>
    <property type="evidence" value="ECO:0007669"/>
    <property type="project" value="TreeGrafter"/>
</dbReference>
<dbReference type="PRINTS" id="PR01849">
    <property type="entry name" value="UBIQUITINACT"/>
</dbReference>
<dbReference type="PANTHER" id="PTHR10953">
    <property type="entry name" value="UBIQUITIN-ACTIVATING ENZYME E1"/>
    <property type="match status" value="1"/>
</dbReference>
<dbReference type="GO" id="GO:0004839">
    <property type="term" value="F:ubiquitin activating enzyme activity"/>
    <property type="evidence" value="ECO:0007669"/>
    <property type="project" value="TreeGrafter"/>
</dbReference>
<evidence type="ECO:0000256" key="6">
    <source>
        <dbReference type="ARBA" id="ARBA00022786"/>
    </source>
</evidence>
<dbReference type="AlphaFoldDB" id="A0A915EED6"/>
<dbReference type="PANTHER" id="PTHR10953:SF162">
    <property type="entry name" value="SUMO-ACTIVATING ENZYME SUBUNIT 1"/>
    <property type="match status" value="1"/>
</dbReference>
<dbReference type="InterPro" id="IPR000011">
    <property type="entry name" value="UBQ/SUMO-activ_enz_E1-like"/>
</dbReference>
<dbReference type="WBParaSite" id="jg5222">
    <property type="protein sequence ID" value="jg5222"/>
    <property type="gene ID" value="jg5222"/>
</dbReference>
<evidence type="ECO:0000259" key="11">
    <source>
        <dbReference type="Pfam" id="PF00899"/>
    </source>
</evidence>
<reference evidence="13" key="1">
    <citation type="submission" date="2022-11" db="UniProtKB">
        <authorList>
            <consortium name="WormBaseParasite"/>
        </authorList>
    </citation>
    <scope>IDENTIFICATION</scope>
</reference>
<evidence type="ECO:0000256" key="7">
    <source>
        <dbReference type="ARBA" id="ARBA00023242"/>
    </source>
</evidence>
<dbReference type="Gene3D" id="3.50.50.80">
    <property type="entry name" value="Ubiquitin-activating enzyme E1, inactive adenylation domain, subdomain 1"/>
    <property type="match status" value="1"/>
</dbReference>
<dbReference type="GO" id="GO:0005634">
    <property type="term" value="C:nucleus"/>
    <property type="evidence" value="ECO:0007669"/>
    <property type="project" value="TreeGrafter"/>
</dbReference>
<dbReference type="InterPro" id="IPR000594">
    <property type="entry name" value="ThiF_NAD_FAD-bd"/>
</dbReference>
<dbReference type="InterPro" id="IPR042449">
    <property type="entry name" value="Ub-E1_IAD_1"/>
</dbReference>
<keyword evidence="5" id="KW-0436">Ligase</keyword>
<name>A0A915EED6_9BILA</name>
<dbReference type="GO" id="GO:0005737">
    <property type="term" value="C:cytoplasm"/>
    <property type="evidence" value="ECO:0007669"/>
    <property type="project" value="TreeGrafter"/>
</dbReference>
<evidence type="ECO:0000256" key="2">
    <source>
        <dbReference type="ARBA" id="ARBA00004718"/>
    </source>
</evidence>
<evidence type="ECO:0000256" key="3">
    <source>
        <dbReference type="ARBA" id="ARBA00004906"/>
    </source>
</evidence>
<comment type="similarity">
    <text evidence="4">Belongs to the ubiquitin-activating E1 family.</text>
</comment>
<evidence type="ECO:0000256" key="4">
    <source>
        <dbReference type="ARBA" id="ARBA00005673"/>
    </source>
</evidence>
<keyword evidence="12" id="KW-1185">Reference proteome</keyword>
<keyword evidence="7" id="KW-0539">Nucleus</keyword>
<dbReference type="InterPro" id="IPR035985">
    <property type="entry name" value="Ubiquitin-activating_enz"/>
</dbReference>